<reference evidence="3" key="1">
    <citation type="journal article" date="2023" name="Mol. Phylogenet. Evol.">
        <title>Genome-scale phylogeny and comparative genomics of the fungal order Sordariales.</title>
        <authorList>
            <person name="Hensen N."/>
            <person name="Bonometti L."/>
            <person name="Westerberg I."/>
            <person name="Brannstrom I.O."/>
            <person name="Guillou S."/>
            <person name="Cros-Aarteil S."/>
            <person name="Calhoun S."/>
            <person name="Haridas S."/>
            <person name="Kuo A."/>
            <person name="Mondo S."/>
            <person name="Pangilinan J."/>
            <person name="Riley R."/>
            <person name="LaButti K."/>
            <person name="Andreopoulos B."/>
            <person name="Lipzen A."/>
            <person name="Chen C."/>
            <person name="Yan M."/>
            <person name="Daum C."/>
            <person name="Ng V."/>
            <person name="Clum A."/>
            <person name="Steindorff A."/>
            <person name="Ohm R.A."/>
            <person name="Martin F."/>
            <person name="Silar P."/>
            <person name="Natvig D.O."/>
            <person name="Lalanne C."/>
            <person name="Gautier V."/>
            <person name="Ament-Velasquez S.L."/>
            <person name="Kruys A."/>
            <person name="Hutchinson M.I."/>
            <person name="Powell A.J."/>
            <person name="Barry K."/>
            <person name="Miller A.N."/>
            <person name="Grigoriev I.V."/>
            <person name="Debuchy R."/>
            <person name="Gladieux P."/>
            <person name="Hiltunen Thoren M."/>
            <person name="Johannesson H."/>
        </authorList>
    </citation>
    <scope>NUCLEOTIDE SEQUENCE [LARGE SCALE GENOMIC DNA]</scope>
    <source>
        <strain evidence="3">CBS 284.82</strain>
    </source>
</reference>
<keyword evidence="3" id="KW-1185">Reference proteome</keyword>
<accession>A0AAN6P7T7</accession>
<feature type="region of interest" description="Disordered" evidence="1">
    <location>
        <begin position="1"/>
        <end position="222"/>
    </location>
</feature>
<dbReference type="AlphaFoldDB" id="A0AAN6P7T7"/>
<dbReference type="Proteomes" id="UP001303115">
    <property type="component" value="Unassembled WGS sequence"/>
</dbReference>
<comment type="caution">
    <text evidence="2">The sequence shown here is derived from an EMBL/GenBank/DDBJ whole genome shotgun (WGS) entry which is preliminary data.</text>
</comment>
<evidence type="ECO:0000313" key="3">
    <source>
        <dbReference type="Proteomes" id="UP001303115"/>
    </source>
</evidence>
<sequence length="222" mass="25408">MSNRGESSRRNTDPARAGDVQYRTSRGPLAARVVDDEVRRAPDPRDTRRSGYPSEYRNQEGRPPNTRRNFREDEVRDGERLYEVPVGSRDFDYDRRTATLQQVRRADPATVHRNDRDRVVRNPPNDPGPHRAVVAARPTGGPSRGPIGVISHPPDNPRGYDRATLEPIGRDGRAQQARHRDVHDGNHSSWPPRGETSGGLTRMETSFDRREPRAERRRRRDD</sequence>
<feature type="compositionally biased region" description="Basic and acidic residues" evidence="1">
    <location>
        <begin position="33"/>
        <end position="49"/>
    </location>
</feature>
<feature type="compositionally biased region" description="Basic and acidic residues" evidence="1">
    <location>
        <begin position="205"/>
        <end position="222"/>
    </location>
</feature>
<feature type="compositionally biased region" description="Basic and acidic residues" evidence="1">
    <location>
        <begin position="158"/>
        <end position="186"/>
    </location>
</feature>
<name>A0AAN6P7T7_9PEZI</name>
<feature type="compositionally biased region" description="Basic and acidic residues" evidence="1">
    <location>
        <begin position="1"/>
        <end position="13"/>
    </location>
</feature>
<organism evidence="2 3">
    <name type="scientific">Parachaetomium inaequale</name>
    <dbReference type="NCBI Taxonomy" id="2588326"/>
    <lineage>
        <taxon>Eukaryota</taxon>
        <taxon>Fungi</taxon>
        <taxon>Dikarya</taxon>
        <taxon>Ascomycota</taxon>
        <taxon>Pezizomycotina</taxon>
        <taxon>Sordariomycetes</taxon>
        <taxon>Sordariomycetidae</taxon>
        <taxon>Sordariales</taxon>
        <taxon>Chaetomiaceae</taxon>
        <taxon>Parachaetomium</taxon>
    </lineage>
</organism>
<feature type="compositionally biased region" description="Basic and acidic residues" evidence="1">
    <location>
        <begin position="104"/>
        <end position="120"/>
    </location>
</feature>
<evidence type="ECO:0000313" key="2">
    <source>
        <dbReference type="EMBL" id="KAK4032407.1"/>
    </source>
</evidence>
<evidence type="ECO:0000256" key="1">
    <source>
        <dbReference type="SAM" id="MobiDB-lite"/>
    </source>
</evidence>
<gene>
    <name evidence="2" type="ORF">C8A01DRAFT_41149</name>
</gene>
<feature type="compositionally biased region" description="Basic and acidic residues" evidence="1">
    <location>
        <begin position="69"/>
        <end position="82"/>
    </location>
</feature>
<protein>
    <submittedName>
        <fullName evidence="2">Uncharacterized protein</fullName>
    </submittedName>
</protein>
<dbReference type="EMBL" id="MU854613">
    <property type="protein sequence ID" value="KAK4032407.1"/>
    <property type="molecule type" value="Genomic_DNA"/>
</dbReference>
<proteinExistence type="predicted"/>